<sequence>MNLPAEFDAARYLASHPQLIQQLGYELEKAQQHYLEQGQQLGLLINLFDAASYLAFNPVLKQKFGTDFAAATRHYIINGYQEGLFWTDDDSIIAAVLQQIPNHLGALSQKAINAEKAKQWELAREFWEKVREYYPGNINSYKGEGNALVELGRFEEAEIVFQEFIAKYPNRLPGYASWARLTMRSQQWALAIERWETVIAKFPHNIQGYLGKGNTLIKVGRLEAAEDVFYLFTKKFPNDPTGYENLAKLASNNLNLELALSRWETVIEKFPEYIDGYVWKGNTLNQLGRLEAAEDVFNIVIEKFPYKPTGYENLAKLASNNLNLELALSRWETVIEKFPHHLPGYVNKGNTLNQLQRLEAAEDVFNIVIEKFPYKPTGYENLAKLAGNNLNNLELALSRWETVIEKFPEYIDGYVWKGNTLNQLGRLEAAEDVFNIVIEKFPYEPTGYENLAKLAGNNLNLELALSRWETVIEKFPHHLPGYVSKGNTLSRLGKFPEAEIVFQELREKYPGQTSGYEGLIKVAITARDFLKAEELINQAKLLFPENLQLLFNEANLYRSQYKYREAVKVFELANNIFINNYNLKMNLANSYIQCGDFPHASKILAELKDDGRSFANNHYLLALIKTMSYLGKQDEVVAYIQARVDINKIQTNQLNECINCLLDAELYLEAEKIIKDLIEEKEDVASFTTYKNQLLGIYEFNRIQSIKMTSYAQNYTQFAQGCARIIKETWERLEQKLDEYPRENNEEDFALEQIYKHLCLSSLEKKAKEVHIDSQFSPYDTYEVAVKIINHIQEKTPFSLIRLGDGEGKFIKYPQEYEEYEISDRSQVQQGWWGDNPIDGKIWEKIGTDYLSAIQDADCLGISEFFRFIRILELNNNLKNITNQYSGTGVRGLLAIIYSLDEFKLQNKMLTSCYIHHDLEAWDLYKLIFKYVDSCSVISCHEQLIPLLKEKYNLEVRKFYQIPTEFNHKEKFGYEVKERHFPDVYEKLWEEIEVIAPGEVFLVAAGFLGKIYCKIIKERGGIALDLGSIVDYWVNYITRNNAKNKSASIQLFKRVIKTDQRLKKINHPTLTKGRIYKSSDYCDYNIYQPKELLAEWGLAQQKLLLITGHPRCGSGFLSYLFRELGWEIGHEKMGKDGVASWLLTVKDLNAPWGDKNLAYYVKFKYIIHNIRNPQDAIPSIMMENEVEKSYNYRRNHLLRELEWDLDKYVQPIDKAIASFLGWNKLVELQCPHQVLKVEEALETAVKFIQENSLREIDEGKVKNIIIEPKINNSEQKYKKQKPALTAEDWGKINPELRDVLRQFCLAYNYDTEFLARG</sequence>
<reference evidence="4" key="1">
    <citation type="submission" date="2021-02" db="EMBL/GenBank/DDBJ databases">
        <title>Metagenome analyses of Stigonema ocellatum DSM 106950, Chlorogloea purpurea SAG 13.99 and Gomphosphaeria aponina DSM 107014.</title>
        <authorList>
            <person name="Marter P."/>
            <person name="Huang S."/>
        </authorList>
    </citation>
    <scope>NUCLEOTIDE SEQUENCE</scope>
    <source>
        <strain evidence="4">JP213</strain>
    </source>
</reference>
<dbReference type="InterPro" id="IPR027417">
    <property type="entry name" value="P-loop_NTPase"/>
</dbReference>
<dbReference type="Pfam" id="PF13174">
    <property type="entry name" value="TPR_6"/>
    <property type="match status" value="1"/>
</dbReference>
<dbReference type="SUPFAM" id="SSF52540">
    <property type="entry name" value="P-loop containing nucleoside triphosphate hydrolases"/>
    <property type="match status" value="1"/>
</dbReference>
<gene>
    <name evidence="4" type="ORF">DSM107014_08840</name>
</gene>
<dbReference type="PANTHER" id="PTHR44943:SF4">
    <property type="entry name" value="TPR REPEAT-CONTAINING PROTEIN MJ0798"/>
    <property type="match status" value="1"/>
</dbReference>
<accession>A0A941GWK9</accession>
<evidence type="ECO:0000256" key="2">
    <source>
        <dbReference type="ARBA" id="ARBA00022803"/>
    </source>
</evidence>
<feature type="repeat" description="TPR" evidence="3">
    <location>
        <begin position="138"/>
        <end position="171"/>
    </location>
</feature>
<evidence type="ECO:0000256" key="1">
    <source>
        <dbReference type="ARBA" id="ARBA00022737"/>
    </source>
</evidence>
<organism evidence="4 5">
    <name type="scientific">Gomphosphaeria aponina SAG 52.96 = DSM 107014</name>
    <dbReference type="NCBI Taxonomy" id="1521640"/>
    <lineage>
        <taxon>Bacteria</taxon>
        <taxon>Bacillati</taxon>
        <taxon>Cyanobacteriota</taxon>
        <taxon>Cyanophyceae</taxon>
        <taxon>Oscillatoriophycideae</taxon>
        <taxon>Chroococcales</taxon>
        <taxon>Gomphosphaeriaceae</taxon>
        <taxon>Gomphosphaeria</taxon>
    </lineage>
</organism>
<comment type="caution">
    <text evidence="4">The sequence shown here is derived from an EMBL/GenBank/DDBJ whole genome shotgun (WGS) entry which is preliminary data.</text>
</comment>
<dbReference type="SMART" id="SM00028">
    <property type="entry name" value="TPR"/>
    <property type="match status" value="14"/>
</dbReference>
<dbReference type="PANTHER" id="PTHR44943">
    <property type="entry name" value="CELLULOSE SYNTHASE OPERON PROTEIN C"/>
    <property type="match status" value="1"/>
</dbReference>
<dbReference type="PROSITE" id="PS50005">
    <property type="entry name" value="TPR"/>
    <property type="match status" value="1"/>
</dbReference>
<evidence type="ECO:0000313" key="4">
    <source>
        <dbReference type="EMBL" id="MBR8827991.1"/>
    </source>
</evidence>
<keyword evidence="1" id="KW-0677">Repeat</keyword>
<dbReference type="EMBL" id="JADQBC010000050">
    <property type="protein sequence ID" value="MBR8827991.1"/>
    <property type="molecule type" value="Genomic_DNA"/>
</dbReference>
<keyword evidence="2 3" id="KW-0802">TPR repeat</keyword>
<dbReference type="Proteomes" id="UP000767446">
    <property type="component" value="Unassembled WGS sequence"/>
</dbReference>
<dbReference type="Gene3D" id="1.25.40.10">
    <property type="entry name" value="Tetratricopeptide repeat domain"/>
    <property type="match status" value="2"/>
</dbReference>
<dbReference type="InterPro" id="IPR051685">
    <property type="entry name" value="Ycf3/AcsC/BcsC/TPR_MFPF"/>
</dbReference>
<evidence type="ECO:0000313" key="5">
    <source>
        <dbReference type="Proteomes" id="UP000767446"/>
    </source>
</evidence>
<name>A0A941GWK9_9CHRO</name>
<evidence type="ECO:0000256" key="3">
    <source>
        <dbReference type="PROSITE-ProRule" id="PRU00339"/>
    </source>
</evidence>
<dbReference type="InterPro" id="IPR011990">
    <property type="entry name" value="TPR-like_helical_dom_sf"/>
</dbReference>
<dbReference type="Pfam" id="PF13432">
    <property type="entry name" value="TPR_16"/>
    <property type="match status" value="4"/>
</dbReference>
<proteinExistence type="predicted"/>
<protein>
    <submittedName>
        <fullName evidence="4">Tetratricopeptide repeat protein</fullName>
    </submittedName>
</protein>
<dbReference type="InterPro" id="IPR019734">
    <property type="entry name" value="TPR_rpt"/>
</dbReference>
<dbReference type="SUPFAM" id="SSF48452">
    <property type="entry name" value="TPR-like"/>
    <property type="match status" value="3"/>
</dbReference>